<sequence>MSAQAATTYDFVAIGAGPFNLGLGCLADPVEGLSGVVLEQRPDFAWHPGMMLDGATIQVPFLADLVTLADPTSSYSFLAFLKETGRLYSYYIRESFFPLRSEYSEYCRWAAHRLGVRFGHRVVGVRPHEVGYAVATEVDGRPGPTLLTRTLVLGTGTVPHVPQIAGLTEVGLEHPVVHSADYLHRREELRATGSVTVIGSGQSAAEIYRDLLEHAAADELELTWLTRSPRFFPMEYTKLTLELTSPDYARHRRALPADVRERLNREERTLYKGISAELVDDIFDTLYRLRQQRQVQGRGDVPTTLLTDVEVTDAAAVDGQVLVGGCSGRTGDRLEHRTGGLVLATGYRPSTHDFLDEAVRARIATDDLGRYAVAEDYSVDAGRTVFVQNAEEHLTGVLAPDLGMGAFRSSVILNTLCGREVYPVEERIAFQEFGIPDRMRPARGNAPRVEARELLEVAR</sequence>
<dbReference type="EMBL" id="VFOK01000001">
    <property type="protein sequence ID" value="TQL33666.1"/>
    <property type="molecule type" value="Genomic_DNA"/>
</dbReference>
<keyword evidence="6" id="KW-0285">Flavoprotein</keyword>
<keyword evidence="17" id="KW-1185">Reference proteome</keyword>
<dbReference type="PANTHER" id="PTHR42802">
    <property type="entry name" value="MONOOXYGENASE"/>
    <property type="match status" value="1"/>
</dbReference>
<evidence type="ECO:0000256" key="12">
    <source>
        <dbReference type="ARBA" id="ARBA00031158"/>
    </source>
</evidence>
<evidence type="ECO:0000256" key="6">
    <source>
        <dbReference type="ARBA" id="ARBA00022630"/>
    </source>
</evidence>
<reference evidence="16 17" key="1">
    <citation type="submission" date="2019-06" db="EMBL/GenBank/DDBJ databases">
        <title>Sequencing the genomes of 1000 actinobacteria strains.</title>
        <authorList>
            <person name="Klenk H.-P."/>
        </authorList>
    </citation>
    <scope>NUCLEOTIDE SEQUENCE [LARGE SCALE GENOMIC DNA]</scope>
    <source>
        <strain evidence="16 17">DSM 24617</strain>
    </source>
</reference>
<evidence type="ECO:0000256" key="9">
    <source>
        <dbReference type="ARBA" id="ARBA00023002"/>
    </source>
</evidence>
<evidence type="ECO:0000313" key="17">
    <source>
        <dbReference type="Proteomes" id="UP000318336"/>
    </source>
</evidence>
<organism evidence="16 17">
    <name type="scientific">Barrientosiimonas humi</name>
    <dbReference type="NCBI Taxonomy" id="999931"/>
    <lineage>
        <taxon>Bacteria</taxon>
        <taxon>Bacillati</taxon>
        <taxon>Actinomycetota</taxon>
        <taxon>Actinomycetes</taxon>
        <taxon>Micrococcales</taxon>
        <taxon>Dermacoccaceae</taxon>
        <taxon>Barrientosiimonas</taxon>
    </lineage>
</organism>
<protein>
    <recommendedName>
        <fullName evidence="5">L-lysine N6-monooxygenase MbtG</fullName>
        <ecNumber evidence="4">1.14.13.59</ecNumber>
    </recommendedName>
    <alternativeName>
        <fullName evidence="14">Lysine 6-N-hydroxylase</fullName>
    </alternativeName>
    <alternativeName>
        <fullName evidence="13">Lysine N6-hydroxylase</fullName>
    </alternativeName>
    <alternativeName>
        <fullName evidence="11">Lysine-N-oxygenase</fullName>
    </alternativeName>
    <alternativeName>
        <fullName evidence="12">Mycobactin synthase protein G</fullName>
    </alternativeName>
</protein>
<dbReference type="Pfam" id="PF13434">
    <property type="entry name" value="Lys_Orn_oxgnase"/>
    <property type="match status" value="1"/>
</dbReference>
<comment type="catalytic activity">
    <reaction evidence="15">
        <text>L-lysine + NADPH + O2 = N(6)-hydroxy-L-lysine + NADP(+) + H2O</text>
        <dbReference type="Rhea" id="RHEA:23228"/>
        <dbReference type="ChEBI" id="CHEBI:15377"/>
        <dbReference type="ChEBI" id="CHEBI:15379"/>
        <dbReference type="ChEBI" id="CHEBI:32551"/>
        <dbReference type="ChEBI" id="CHEBI:57783"/>
        <dbReference type="ChEBI" id="CHEBI:57820"/>
        <dbReference type="ChEBI" id="CHEBI:58349"/>
        <dbReference type="EC" id="1.14.13.59"/>
    </reaction>
</comment>
<evidence type="ECO:0000256" key="11">
    <source>
        <dbReference type="ARBA" id="ARBA00029939"/>
    </source>
</evidence>
<evidence type="ECO:0000256" key="2">
    <source>
        <dbReference type="ARBA" id="ARBA00004924"/>
    </source>
</evidence>
<comment type="pathway">
    <text evidence="2">Siderophore biosynthesis.</text>
</comment>
<dbReference type="Proteomes" id="UP000318336">
    <property type="component" value="Unassembled WGS sequence"/>
</dbReference>
<dbReference type="InterPro" id="IPR025700">
    <property type="entry name" value="Lys/Orn_oxygenase"/>
</dbReference>
<dbReference type="OrthoDB" id="7527071at2"/>
<dbReference type="SUPFAM" id="SSF51905">
    <property type="entry name" value="FAD/NAD(P)-binding domain"/>
    <property type="match status" value="2"/>
</dbReference>
<evidence type="ECO:0000256" key="1">
    <source>
        <dbReference type="ARBA" id="ARBA00001974"/>
    </source>
</evidence>
<dbReference type="GO" id="GO:0047091">
    <property type="term" value="F:L-lysine 6-monooxygenase (NADPH) activity"/>
    <property type="evidence" value="ECO:0007669"/>
    <property type="project" value="UniProtKB-EC"/>
</dbReference>
<dbReference type="AlphaFoldDB" id="A0A542XD30"/>
<proteinExistence type="inferred from homology"/>
<dbReference type="InterPro" id="IPR036188">
    <property type="entry name" value="FAD/NAD-bd_sf"/>
</dbReference>
<keyword evidence="7" id="KW-0274">FAD</keyword>
<evidence type="ECO:0000256" key="14">
    <source>
        <dbReference type="ARBA" id="ARBA00032738"/>
    </source>
</evidence>
<comment type="cofactor">
    <cofactor evidence="1">
        <name>FAD</name>
        <dbReference type="ChEBI" id="CHEBI:57692"/>
    </cofactor>
</comment>
<evidence type="ECO:0000313" key="16">
    <source>
        <dbReference type="EMBL" id="TQL33666.1"/>
    </source>
</evidence>
<keyword evidence="9" id="KW-0560">Oxidoreductase</keyword>
<evidence type="ECO:0000256" key="15">
    <source>
        <dbReference type="ARBA" id="ARBA00048407"/>
    </source>
</evidence>
<gene>
    <name evidence="16" type="ORF">FB554_1817</name>
</gene>
<dbReference type="PANTHER" id="PTHR42802:SF1">
    <property type="entry name" value="L-ORNITHINE N(5)-MONOOXYGENASE"/>
    <property type="match status" value="1"/>
</dbReference>
<evidence type="ECO:0000256" key="10">
    <source>
        <dbReference type="ARBA" id="ARBA00023033"/>
    </source>
</evidence>
<accession>A0A542XD30</accession>
<evidence type="ECO:0000256" key="5">
    <source>
        <dbReference type="ARBA" id="ARBA00016406"/>
    </source>
</evidence>
<comment type="caution">
    <text evidence="16">The sequence shown here is derived from an EMBL/GenBank/DDBJ whole genome shotgun (WGS) entry which is preliminary data.</text>
</comment>
<evidence type="ECO:0000256" key="7">
    <source>
        <dbReference type="ARBA" id="ARBA00022827"/>
    </source>
</evidence>
<dbReference type="EC" id="1.14.13.59" evidence="4"/>
<evidence type="ECO:0000256" key="13">
    <source>
        <dbReference type="ARBA" id="ARBA00032493"/>
    </source>
</evidence>
<evidence type="ECO:0000256" key="8">
    <source>
        <dbReference type="ARBA" id="ARBA00022857"/>
    </source>
</evidence>
<keyword evidence="10" id="KW-0503">Monooxygenase</keyword>
<dbReference type="RefSeq" id="WP_142005656.1">
    <property type="nucleotide sequence ID" value="NZ_CAJTBP010000001.1"/>
</dbReference>
<dbReference type="Gene3D" id="3.50.50.60">
    <property type="entry name" value="FAD/NAD(P)-binding domain"/>
    <property type="match status" value="1"/>
</dbReference>
<evidence type="ECO:0000256" key="3">
    <source>
        <dbReference type="ARBA" id="ARBA00007588"/>
    </source>
</evidence>
<name>A0A542XD30_9MICO</name>
<comment type="similarity">
    <text evidence="3">Belongs to the lysine N(6)-hydroxylase/L-ornithine N(5)-oxygenase family.</text>
</comment>
<evidence type="ECO:0000256" key="4">
    <source>
        <dbReference type="ARBA" id="ARBA00013076"/>
    </source>
</evidence>
<keyword evidence="8" id="KW-0521">NADP</keyword>